<keyword evidence="4" id="KW-1185">Reference proteome</keyword>
<keyword evidence="1" id="KW-1133">Transmembrane helix</keyword>
<dbReference type="InterPro" id="IPR029044">
    <property type="entry name" value="Nucleotide-diphossugar_trans"/>
</dbReference>
<feature type="domain" description="Glycosyltransferase 2-like" evidence="2">
    <location>
        <begin position="12"/>
        <end position="173"/>
    </location>
</feature>
<dbReference type="InterPro" id="IPR001173">
    <property type="entry name" value="Glyco_trans_2-like"/>
</dbReference>
<evidence type="ECO:0000313" key="3">
    <source>
        <dbReference type="EMBL" id="UNP31963.1"/>
    </source>
</evidence>
<dbReference type="SUPFAM" id="SSF53448">
    <property type="entry name" value="Nucleotide-diphospho-sugar transferases"/>
    <property type="match status" value="1"/>
</dbReference>
<dbReference type="Proteomes" id="UP000829194">
    <property type="component" value="Chromosome"/>
</dbReference>
<accession>A0ABY3XJY8</accession>
<name>A0ABY3XJY8_9GAMM</name>
<feature type="transmembrane region" description="Helical" evidence="1">
    <location>
        <begin position="255"/>
        <end position="274"/>
    </location>
</feature>
<feature type="transmembrane region" description="Helical" evidence="1">
    <location>
        <begin position="286"/>
        <end position="308"/>
    </location>
</feature>
<dbReference type="InterPro" id="IPR050256">
    <property type="entry name" value="Glycosyltransferase_2"/>
</dbReference>
<evidence type="ECO:0000256" key="1">
    <source>
        <dbReference type="SAM" id="Phobius"/>
    </source>
</evidence>
<sequence length="329" mass="36834">MPTHAAPDRIAVIIPSYKVRRHILAVIDAIGPEVERVYVVDDQCPDESGRYVAENCRDPRVVVLRHEANQGVGGAVMTGYAAAAADGFTIAVKIDGDGQMDPRLLPIFVQPILEGRADYTKGNRFYDLSQIQRMPKIRLIGNAGLSFLSKLSTGYWNTFDPTNGYTAIHTRVAAHLPFDRISRRYFFETDMLFRLNIARATVLDIPMDAVYADEESNLHIRKIFGEFLGKHIRNFFKRIFYNYFLRDMSAASLELAFGSLLIAFGLIYGCWQWFSSMQLGVTTPAGSVMLAALPLIVGLQFVLAFVSFDVANVPARTIAPLLPDTFRNR</sequence>
<dbReference type="Pfam" id="PF00535">
    <property type="entry name" value="Glycos_transf_2"/>
    <property type="match status" value="1"/>
</dbReference>
<gene>
    <name evidence="3" type="ORF">MOV92_12215</name>
</gene>
<evidence type="ECO:0000313" key="4">
    <source>
        <dbReference type="Proteomes" id="UP000829194"/>
    </source>
</evidence>
<keyword evidence="1" id="KW-0812">Transmembrane</keyword>
<dbReference type="Gene3D" id="3.90.550.10">
    <property type="entry name" value="Spore Coat Polysaccharide Biosynthesis Protein SpsA, Chain A"/>
    <property type="match status" value="1"/>
</dbReference>
<reference evidence="3 4" key="1">
    <citation type="submission" date="2022-03" db="EMBL/GenBank/DDBJ databases">
        <title>Complete genome sequence of Lysobacter capsici VKM B-2533 and Lysobacter gummosus 10.1.1, promising sources of lytic agents.</title>
        <authorList>
            <person name="Tarlachkov S.V."/>
            <person name="Kudryakova I.V."/>
            <person name="Afoshin A.S."/>
            <person name="Leontyevskaya E.A."/>
            <person name="Leontyevskaya N.V."/>
        </authorList>
    </citation>
    <scope>NUCLEOTIDE SEQUENCE [LARGE SCALE GENOMIC DNA]</scope>
    <source>
        <strain evidence="3 4">10.1.1</strain>
    </source>
</reference>
<dbReference type="PANTHER" id="PTHR48090">
    <property type="entry name" value="UNDECAPRENYL-PHOSPHATE 4-DEOXY-4-FORMAMIDO-L-ARABINOSE TRANSFERASE-RELATED"/>
    <property type="match status" value="1"/>
</dbReference>
<dbReference type="EMBL" id="CP093547">
    <property type="protein sequence ID" value="UNP31963.1"/>
    <property type="molecule type" value="Genomic_DNA"/>
</dbReference>
<evidence type="ECO:0000259" key="2">
    <source>
        <dbReference type="Pfam" id="PF00535"/>
    </source>
</evidence>
<proteinExistence type="predicted"/>
<dbReference type="CDD" id="cd04179">
    <property type="entry name" value="DPM_DPG-synthase_like"/>
    <property type="match status" value="1"/>
</dbReference>
<protein>
    <submittedName>
        <fullName evidence="3">Glycosyltransferase family 2 protein</fullName>
    </submittedName>
</protein>
<dbReference type="PANTHER" id="PTHR48090:SF7">
    <property type="entry name" value="RFBJ PROTEIN"/>
    <property type="match status" value="1"/>
</dbReference>
<keyword evidence="1" id="KW-0472">Membrane</keyword>
<organism evidence="3 4">
    <name type="scientific">Lysobacter gummosus</name>
    <dbReference type="NCBI Taxonomy" id="262324"/>
    <lineage>
        <taxon>Bacteria</taxon>
        <taxon>Pseudomonadati</taxon>
        <taxon>Pseudomonadota</taxon>
        <taxon>Gammaproteobacteria</taxon>
        <taxon>Lysobacterales</taxon>
        <taxon>Lysobacteraceae</taxon>
        <taxon>Lysobacter</taxon>
    </lineage>
</organism>
<dbReference type="RefSeq" id="WP_057943044.1">
    <property type="nucleotide sequence ID" value="NZ_CP011131.1"/>
</dbReference>